<keyword evidence="11" id="KW-0624">Polysaccharide degradation</keyword>
<dbReference type="SMART" id="SM00636">
    <property type="entry name" value="Glyco_18"/>
    <property type="match status" value="1"/>
</dbReference>
<reference evidence="15" key="1">
    <citation type="journal article" date="2023" name="IScience">
        <title>Live-bearing cockroach genome reveals convergent evolutionary mechanisms linked to viviparity in insects and beyond.</title>
        <authorList>
            <person name="Fouks B."/>
            <person name="Harrison M.C."/>
            <person name="Mikhailova A.A."/>
            <person name="Marchal E."/>
            <person name="English S."/>
            <person name="Carruthers M."/>
            <person name="Jennings E.C."/>
            <person name="Chiamaka E.L."/>
            <person name="Frigard R.A."/>
            <person name="Pippel M."/>
            <person name="Attardo G.M."/>
            <person name="Benoit J.B."/>
            <person name="Bornberg-Bauer E."/>
            <person name="Tobe S.S."/>
        </authorList>
    </citation>
    <scope>NUCLEOTIDE SEQUENCE</scope>
    <source>
        <strain evidence="15">Stay&amp;Tobe</strain>
    </source>
</reference>
<dbReference type="GO" id="GO:0006032">
    <property type="term" value="P:chitin catabolic process"/>
    <property type="evidence" value="ECO:0007669"/>
    <property type="project" value="UniProtKB-KW"/>
</dbReference>
<dbReference type="Gene3D" id="3.10.50.10">
    <property type="match status" value="1"/>
</dbReference>
<feature type="domain" description="GH18" evidence="14">
    <location>
        <begin position="26"/>
        <end position="388"/>
    </location>
</feature>
<evidence type="ECO:0000256" key="11">
    <source>
        <dbReference type="ARBA" id="ARBA00023326"/>
    </source>
</evidence>
<comment type="similarity">
    <text evidence="2">Belongs to the glycosyl hydrolase 18 family. Chitinase class II subfamily.</text>
</comment>
<proteinExistence type="inferred from homology"/>
<feature type="non-terminal residue" evidence="15">
    <location>
        <position position="1"/>
    </location>
</feature>
<dbReference type="Gene3D" id="3.20.20.80">
    <property type="entry name" value="Glycosidases"/>
    <property type="match status" value="1"/>
</dbReference>
<keyword evidence="16" id="KW-1185">Reference proteome</keyword>
<dbReference type="CDD" id="cd02872">
    <property type="entry name" value="GH18_chitolectin_chitotriosidase"/>
    <property type="match status" value="1"/>
</dbReference>
<dbReference type="PANTHER" id="PTHR11177:SF360">
    <property type="entry name" value="CHITINASE 4-RELATED"/>
    <property type="match status" value="1"/>
</dbReference>
<organism evidence="15 16">
    <name type="scientific">Diploptera punctata</name>
    <name type="common">Pacific beetle cockroach</name>
    <dbReference type="NCBI Taxonomy" id="6984"/>
    <lineage>
        <taxon>Eukaryota</taxon>
        <taxon>Metazoa</taxon>
        <taxon>Ecdysozoa</taxon>
        <taxon>Arthropoda</taxon>
        <taxon>Hexapoda</taxon>
        <taxon>Insecta</taxon>
        <taxon>Pterygota</taxon>
        <taxon>Neoptera</taxon>
        <taxon>Polyneoptera</taxon>
        <taxon>Dictyoptera</taxon>
        <taxon>Blattodea</taxon>
        <taxon>Blaberoidea</taxon>
        <taxon>Blaberidae</taxon>
        <taxon>Diplopterinae</taxon>
        <taxon>Diploptera</taxon>
    </lineage>
</organism>
<evidence type="ECO:0000256" key="12">
    <source>
        <dbReference type="RuleBase" id="RU000489"/>
    </source>
</evidence>
<dbReference type="InterPro" id="IPR050314">
    <property type="entry name" value="Glycosyl_Hydrlase_18"/>
</dbReference>
<evidence type="ECO:0000313" key="15">
    <source>
        <dbReference type="EMBL" id="KAJ9581749.1"/>
    </source>
</evidence>
<dbReference type="EC" id="3.2.1.14" evidence="3"/>
<accession>A0AAD7ZJB7</accession>
<sequence length="388" mass="42917">MRSWTLGLELVLLVVILCTTASSGEKKVVCYLGSWSTYRPGNGKFEIENINPYLCTHAIFAFVGITYQGGVNILDSWNEIDKGAFRRFNELRNQNAALKTLVAIGGWNEGSTSYSYVVNDDTLRQTFVKNVVAFVQEYGFDGFDLDWEYPAQRGGADTDKAAFVKLIKELREEFDKYGYLLTAAVGAAESSASISYDIEQLGKYLDFINIMTYDLHGSWDSKTGHNAPLYAGPADETDSEKKLNVDACVNYWLSQGAPAEKIIVGMGTYGRTFTMSSTTCAIGVAAAGAGSAGPYTRESGFLGYNEICEEQSKWTVHWEDQQKVPYACNGNQFVGYDNIESIKIKAEYIVEKGLGGGMIWSLETDDFLGQCHGHTFPLLTIINEVFEN</sequence>
<keyword evidence="9" id="KW-0119">Carbohydrate metabolism</keyword>
<keyword evidence="10 12" id="KW-0326">Glycosidase</keyword>
<protein>
    <recommendedName>
        <fullName evidence="3">chitinase</fullName>
        <ecNumber evidence="3">3.2.1.14</ecNumber>
    </recommendedName>
</protein>
<evidence type="ECO:0000256" key="5">
    <source>
        <dbReference type="ARBA" id="ARBA00022729"/>
    </source>
</evidence>
<reference evidence="15" key="2">
    <citation type="submission" date="2023-05" db="EMBL/GenBank/DDBJ databases">
        <authorList>
            <person name="Fouks B."/>
        </authorList>
    </citation>
    <scope>NUCLEOTIDE SEQUENCE</scope>
    <source>
        <strain evidence="15">Stay&amp;Tobe</strain>
        <tissue evidence="15">Testes</tissue>
    </source>
</reference>
<dbReference type="PROSITE" id="PS01095">
    <property type="entry name" value="GH18_1"/>
    <property type="match status" value="1"/>
</dbReference>
<keyword evidence="6 12" id="KW-0378">Hydrolase</keyword>
<comment type="caution">
    <text evidence="15">The sequence shown here is derived from an EMBL/GenBank/DDBJ whole genome shotgun (WGS) entry which is preliminary data.</text>
</comment>
<evidence type="ECO:0000256" key="6">
    <source>
        <dbReference type="ARBA" id="ARBA00022801"/>
    </source>
</evidence>
<dbReference type="SUPFAM" id="SSF51445">
    <property type="entry name" value="(Trans)glycosidases"/>
    <property type="match status" value="1"/>
</dbReference>
<feature type="chain" id="PRO_5042146565" description="chitinase" evidence="13">
    <location>
        <begin position="25"/>
        <end position="388"/>
    </location>
</feature>
<dbReference type="SUPFAM" id="SSF54556">
    <property type="entry name" value="Chitinase insertion domain"/>
    <property type="match status" value="1"/>
</dbReference>
<dbReference type="InterPro" id="IPR001223">
    <property type="entry name" value="Glyco_hydro18_cat"/>
</dbReference>
<dbReference type="InterPro" id="IPR017853">
    <property type="entry name" value="GH"/>
</dbReference>
<evidence type="ECO:0000256" key="13">
    <source>
        <dbReference type="SAM" id="SignalP"/>
    </source>
</evidence>
<keyword evidence="8" id="KW-1015">Disulfide bond</keyword>
<dbReference type="InterPro" id="IPR001579">
    <property type="entry name" value="Glyco_hydro_18_chit_AS"/>
</dbReference>
<evidence type="ECO:0000256" key="8">
    <source>
        <dbReference type="ARBA" id="ARBA00023157"/>
    </source>
</evidence>
<dbReference type="FunFam" id="3.10.50.10:FF:000004">
    <property type="entry name" value="Chitinase 5"/>
    <property type="match status" value="1"/>
</dbReference>
<evidence type="ECO:0000256" key="7">
    <source>
        <dbReference type="ARBA" id="ARBA00023024"/>
    </source>
</evidence>
<evidence type="ECO:0000256" key="4">
    <source>
        <dbReference type="ARBA" id="ARBA00022669"/>
    </source>
</evidence>
<evidence type="ECO:0000256" key="10">
    <source>
        <dbReference type="ARBA" id="ARBA00023295"/>
    </source>
</evidence>
<evidence type="ECO:0000313" key="16">
    <source>
        <dbReference type="Proteomes" id="UP001233999"/>
    </source>
</evidence>
<keyword evidence="7" id="KW-0146">Chitin degradation</keyword>
<dbReference type="AlphaFoldDB" id="A0AAD7ZJB7"/>
<dbReference type="GO" id="GO:0005576">
    <property type="term" value="C:extracellular region"/>
    <property type="evidence" value="ECO:0007669"/>
    <property type="project" value="TreeGrafter"/>
</dbReference>
<dbReference type="Proteomes" id="UP001233999">
    <property type="component" value="Unassembled WGS sequence"/>
</dbReference>
<evidence type="ECO:0000256" key="1">
    <source>
        <dbReference type="ARBA" id="ARBA00000822"/>
    </source>
</evidence>
<keyword evidence="5 13" id="KW-0732">Signal</keyword>
<dbReference type="FunFam" id="3.20.20.80:FF:000097">
    <property type="entry name" value="Probable chitinase 2"/>
    <property type="match status" value="1"/>
</dbReference>
<evidence type="ECO:0000256" key="3">
    <source>
        <dbReference type="ARBA" id="ARBA00012729"/>
    </source>
</evidence>
<comment type="catalytic activity">
    <reaction evidence="1">
        <text>Random endo-hydrolysis of N-acetyl-beta-D-glucosaminide (1-&gt;4)-beta-linkages in chitin and chitodextrins.</text>
        <dbReference type="EC" id="3.2.1.14"/>
    </reaction>
</comment>
<dbReference type="PROSITE" id="PS51910">
    <property type="entry name" value="GH18_2"/>
    <property type="match status" value="1"/>
</dbReference>
<dbReference type="GO" id="GO:0008061">
    <property type="term" value="F:chitin binding"/>
    <property type="evidence" value="ECO:0007669"/>
    <property type="project" value="UniProtKB-KW"/>
</dbReference>
<gene>
    <name evidence="15" type="ORF">L9F63_003818</name>
</gene>
<keyword evidence="4" id="KW-0147">Chitin-binding</keyword>
<dbReference type="GO" id="GO:0008843">
    <property type="term" value="F:endochitinase activity"/>
    <property type="evidence" value="ECO:0007669"/>
    <property type="project" value="UniProtKB-EC"/>
</dbReference>
<evidence type="ECO:0000256" key="9">
    <source>
        <dbReference type="ARBA" id="ARBA00023277"/>
    </source>
</evidence>
<dbReference type="InterPro" id="IPR029070">
    <property type="entry name" value="Chitinase_insertion_sf"/>
</dbReference>
<dbReference type="Pfam" id="PF00704">
    <property type="entry name" value="Glyco_hydro_18"/>
    <property type="match status" value="1"/>
</dbReference>
<dbReference type="InterPro" id="IPR011583">
    <property type="entry name" value="Chitinase_II/V-like_cat"/>
</dbReference>
<dbReference type="GO" id="GO:0000272">
    <property type="term" value="P:polysaccharide catabolic process"/>
    <property type="evidence" value="ECO:0007669"/>
    <property type="project" value="UniProtKB-KW"/>
</dbReference>
<dbReference type="PANTHER" id="PTHR11177">
    <property type="entry name" value="CHITINASE"/>
    <property type="match status" value="1"/>
</dbReference>
<feature type="signal peptide" evidence="13">
    <location>
        <begin position="1"/>
        <end position="24"/>
    </location>
</feature>
<dbReference type="EMBL" id="JASPKZ010007842">
    <property type="protein sequence ID" value="KAJ9581749.1"/>
    <property type="molecule type" value="Genomic_DNA"/>
</dbReference>
<evidence type="ECO:0000256" key="2">
    <source>
        <dbReference type="ARBA" id="ARBA00009121"/>
    </source>
</evidence>
<name>A0AAD7ZJB7_DIPPU</name>
<evidence type="ECO:0000259" key="14">
    <source>
        <dbReference type="PROSITE" id="PS51910"/>
    </source>
</evidence>